<protein>
    <submittedName>
        <fullName evidence="1">Uncharacterized protein</fullName>
    </submittedName>
</protein>
<accession>A0ABW8KC95</accession>
<dbReference type="Proteomes" id="UP001620397">
    <property type="component" value="Unassembled WGS sequence"/>
</dbReference>
<keyword evidence="2" id="KW-1185">Reference proteome</keyword>
<comment type="caution">
    <text evidence="1">The sequence shown here is derived from an EMBL/GenBank/DDBJ whole genome shotgun (WGS) entry which is preliminary data.</text>
</comment>
<organism evidence="1 2">
    <name type="scientific">Dyella agri</name>
    <dbReference type="NCBI Taxonomy" id="1926869"/>
    <lineage>
        <taxon>Bacteria</taxon>
        <taxon>Pseudomonadati</taxon>
        <taxon>Pseudomonadota</taxon>
        <taxon>Gammaproteobacteria</taxon>
        <taxon>Lysobacterales</taxon>
        <taxon>Rhodanobacteraceae</taxon>
        <taxon>Dyella</taxon>
    </lineage>
</organism>
<name>A0ABW8KC95_9GAMM</name>
<dbReference type="EMBL" id="JADIKL010000002">
    <property type="protein sequence ID" value="MFK2929740.1"/>
    <property type="molecule type" value="Genomic_DNA"/>
</dbReference>
<evidence type="ECO:0000313" key="1">
    <source>
        <dbReference type="EMBL" id="MFK2929740.1"/>
    </source>
</evidence>
<evidence type="ECO:0000313" key="2">
    <source>
        <dbReference type="Proteomes" id="UP001620397"/>
    </source>
</evidence>
<sequence length="109" mass="12884">MDDLRRNAEYLLLEGRTGATQVEFTALCAYRHNKLTRYKWQIPRDLNRAKSAYERYVKLSCLDRRIEWDVIPFTASQELLDDSVTQDEYDDMRIHHHVGIIVVLRRSGG</sequence>
<gene>
    <name evidence="1" type="ORF">ISP14_02935</name>
</gene>
<proteinExistence type="predicted"/>
<reference evidence="1 2" key="1">
    <citation type="submission" date="2020-10" db="EMBL/GenBank/DDBJ databases">
        <title>Phylogeny of dyella-like bacteria.</title>
        <authorList>
            <person name="Fu J."/>
        </authorList>
    </citation>
    <scope>NUCLEOTIDE SEQUENCE [LARGE SCALE GENOMIC DNA]</scope>
    <source>
        <strain evidence="1 2">DKC-1</strain>
    </source>
</reference>